<accession>A0AAD6ZLT3</accession>
<proteinExistence type="predicted"/>
<feature type="compositionally biased region" description="Basic and acidic residues" evidence="1">
    <location>
        <begin position="154"/>
        <end position="173"/>
    </location>
</feature>
<dbReference type="AlphaFoldDB" id="A0AAD6ZLT3"/>
<feature type="region of interest" description="Disordered" evidence="1">
    <location>
        <begin position="150"/>
        <end position="179"/>
    </location>
</feature>
<evidence type="ECO:0000313" key="2">
    <source>
        <dbReference type="EMBL" id="KAJ7328760.1"/>
    </source>
</evidence>
<evidence type="ECO:0000256" key="1">
    <source>
        <dbReference type="SAM" id="MobiDB-lite"/>
    </source>
</evidence>
<sequence length="264" mass="29801">MMFSPFGMVTARSTEPVKKYTLDEQRALAAKTVHKVRAFLLGASRFEARYADYPNDRISIESGGVVLAAAQLEAGVRYNVFWDYQGESGSDIAWKFRGDDGLASSICDMEDSMADDPNIGMPGNLLQMAASDWAQTFYDTIANYEMYGSVVKPSEPHPEPDPDHPPNHANPEHEDYDPDYEIEYPDYPTLVAAKWNSIFERVKTDEHDVECMFKHTRQGCLEPAGACPFKHTPSSSHSFADGGRRMPAMDVMDPYMYYKFWDSD</sequence>
<protein>
    <submittedName>
        <fullName evidence="2">Uncharacterized protein</fullName>
    </submittedName>
</protein>
<reference evidence="2" key="1">
    <citation type="submission" date="2023-03" db="EMBL/GenBank/DDBJ databases">
        <title>Massive genome expansion in bonnet fungi (Mycena s.s.) driven by repeated elements and novel gene families across ecological guilds.</title>
        <authorList>
            <consortium name="Lawrence Berkeley National Laboratory"/>
            <person name="Harder C.B."/>
            <person name="Miyauchi S."/>
            <person name="Viragh M."/>
            <person name="Kuo A."/>
            <person name="Thoen E."/>
            <person name="Andreopoulos B."/>
            <person name="Lu D."/>
            <person name="Skrede I."/>
            <person name="Drula E."/>
            <person name="Henrissat B."/>
            <person name="Morin E."/>
            <person name="Kohler A."/>
            <person name="Barry K."/>
            <person name="LaButti K."/>
            <person name="Morin E."/>
            <person name="Salamov A."/>
            <person name="Lipzen A."/>
            <person name="Mereny Z."/>
            <person name="Hegedus B."/>
            <person name="Baldrian P."/>
            <person name="Stursova M."/>
            <person name="Weitz H."/>
            <person name="Taylor A."/>
            <person name="Grigoriev I.V."/>
            <person name="Nagy L.G."/>
            <person name="Martin F."/>
            <person name="Kauserud H."/>
        </authorList>
    </citation>
    <scope>NUCLEOTIDE SEQUENCE</scope>
    <source>
        <strain evidence="2">CBHHK002</strain>
    </source>
</reference>
<dbReference type="Proteomes" id="UP001218218">
    <property type="component" value="Unassembled WGS sequence"/>
</dbReference>
<evidence type="ECO:0000313" key="3">
    <source>
        <dbReference type="Proteomes" id="UP001218218"/>
    </source>
</evidence>
<name>A0AAD6ZLT3_9AGAR</name>
<organism evidence="2 3">
    <name type="scientific">Mycena albidolilacea</name>
    <dbReference type="NCBI Taxonomy" id="1033008"/>
    <lineage>
        <taxon>Eukaryota</taxon>
        <taxon>Fungi</taxon>
        <taxon>Dikarya</taxon>
        <taxon>Basidiomycota</taxon>
        <taxon>Agaricomycotina</taxon>
        <taxon>Agaricomycetes</taxon>
        <taxon>Agaricomycetidae</taxon>
        <taxon>Agaricales</taxon>
        <taxon>Marasmiineae</taxon>
        <taxon>Mycenaceae</taxon>
        <taxon>Mycena</taxon>
    </lineage>
</organism>
<comment type="caution">
    <text evidence="2">The sequence shown here is derived from an EMBL/GenBank/DDBJ whole genome shotgun (WGS) entry which is preliminary data.</text>
</comment>
<dbReference type="EMBL" id="JARIHO010000038">
    <property type="protein sequence ID" value="KAJ7328760.1"/>
    <property type="molecule type" value="Genomic_DNA"/>
</dbReference>
<keyword evidence="3" id="KW-1185">Reference proteome</keyword>
<gene>
    <name evidence="2" type="ORF">DFH08DRAFT_1084304</name>
</gene>